<evidence type="ECO:0000313" key="4">
    <source>
        <dbReference type="Proteomes" id="UP000050331"/>
    </source>
</evidence>
<evidence type="ECO:0000256" key="1">
    <source>
        <dbReference type="SAM" id="Coils"/>
    </source>
</evidence>
<keyword evidence="4" id="KW-1185">Reference proteome</keyword>
<protein>
    <recommendedName>
        <fullName evidence="2">Antirepressor protein C-terminal domain-containing protein</fullName>
    </recommendedName>
</protein>
<dbReference type="AlphaFoldDB" id="A0A0U4FP34"/>
<keyword evidence="1" id="KW-0175">Coiled coil</keyword>
<reference evidence="3 4" key="1">
    <citation type="submission" date="2016-01" db="EMBL/GenBank/DDBJ databases">
        <title>Complete genome sequence of strain Lentibacillus amyloliquefaciens LAM0015T isolated from saline sediment.</title>
        <authorList>
            <person name="Wang J.-L."/>
            <person name="He M.-X."/>
        </authorList>
    </citation>
    <scope>NUCLEOTIDE SEQUENCE [LARGE SCALE GENOMIC DNA]</scope>
    <source>
        <strain evidence="3 4">LAM0015</strain>
    </source>
</reference>
<gene>
    <name evidence="3" type="ORF">AOX59_18705</name>
</gene>
<accession>A0A0U4FP34</accession>
<sequence length="245" mass="28606">MNELMTSGVKMTSLDIAEIVEKEHKNVMRDIRNEIRSLGEENSQLIFEQSSYTNSRGKRYECYEFGKDGAMQLALKYDAKTRRKVIKRIDELERGSNKLPGNYKEALIQLVTQVEENEKLETQNNMLTQQNKELRPKADYTDKILKNKGLVTIGQIAKDYGMSAQKMNRELHSLGVQYKQSEQWLLYRKYQDKGYTHSNTVDIVKKDGTPDVRMNTKWTQKGRLFLYELLKEHEIIPVIEQDDAS</sequence>
<evidence type="ECO:0000259" key="2">
    <source>
        <dbReference type="Pfam" id="PF03374"/>
    </source>
</evidence>
<feature type="domain" description="Antirepressor protein C-terminal" evidence="2">
    <location>
        <begin position="129"/>
        <end position="232"/>
    </location>
</feature>
<proteinExistence type="predicted"/>
<dbReference type="OrthoDB" id="9812611at2"/>
<dbReference type="KEGG" id="lao:AOX59_18705"/>
<dbReference type="GO" id="GO:0003677">
    <property type="term" value="F:DNA binding"/>
    <property type="evidence" value="ECO:0007669"/>
    <property type="project" value="InterPro"/>
</dbReference>
<dbReference type="Pfam" id="PF09669">
    <property type="entry name" value="Phage_pRha"/>
    <property type="match status" value="1"/>
</dbReference>
<dbReference type="InterPro" id="IPR005039">
    <property type="entry name" value="Ant_C"/>
</dbReference>
<dbReference type="RefSeq" id="WP_068447940.1">
    <property type="nucleotide sequence ID" value="NZ_CP013862.1"/>
</dbReference>
<evidence type="ECO:0000313" key="3">
    <source>
        <dbReference type="EMBL" id="ALX50430.1"/>
    </source>
</evidence>
<feature type="coiled-coil region" evidence="1">
    <location>
        <begin position="103"/>
        <end position="130"/>
    </location>
</feature>
<name>A0A0U4FP34_9BACI</name>
<organism evidence="3 4">
    <name type="scientific">Lentibacillus amyloliquefaciens</name>
    <dbReference type="NCBI Taxonomy" id="1472767"/>
    <lineage>
        <taxon>Bacteria</taxon>
        <taxon>Bacillati</taxon>
        <taxon>Bacillota</taxon>
        <taxon>Bacilli</taxon>
        <taxon>Bacillales</taxon>
        <taxon>Bacillaceae</taxon>
        <taxon>Lentibacillus</taxon>
    </lineage>
</organism>
<dbReference type="Proteomes" id="UP000050331">
    <property type="component" value="Chromosome"/>
</dbReference>
<dbReference type="Pfam" id="PF03374">
    <property type="entry name" value="ANT"/>
    <property type="match status" value="1"/>
</dbReference>
<dbReference type="STRING" id="1472767.AOX59_18705"/>
<dbReference type="EMBL" id="CP013862">
    <property type="protein sequence ID" value="ALX50430.1"/>
    <property type="molecule type" value="Genomic_DNA"/>
</dbReference>
<dbReference type="InterPro" id="IPR014054">
    <property type="entry name" value="Phage_regulatory_Rha"/>
</dbReference>